<dbReference type="Proteomes" id="UP001209737">
    <property type="component" value="Unassembled WGS sequence"/>
</dbReference>
<dbReference type="RefSeq" id="WP_265375756.1">
    <property type="nucleotide sequence ID" value="NZ_JAMQPV010000001.1"/>
</dbReference>
<gene>
    <name evidence="1" type="ORF">ND812_12815</name>
</gene>
<protein>
    <submittedName>
        <fullName evidence="1">Uncharacterized protein</fullName>
    </submittedName>
</protein>
<accession>A0ABT3LZ23</accession>
<dbReference type="NCBIfam" id="TIGR04441">
    <property type="entry name" value="lept_O_ant_chp1"/>
    <property type="match status" value="1"/>
</dbReference>
<dbReference type="InterPro" id="IPR031041">
    <property type="entry name" value="Lept_O_ant_chp1"/>
</dbReference>
<dbReference type="EMBL" id="JAMQPV010000001">
    <property type="protein sequence ID" value="MCW7462973.1"/>
    <property type="molecule type" value="Genomic_DNA"/>
</dbReference>
<comment type="caution">
    <text evidence="1">The sequence shown here is derived from an EMBL/GenBank/DDBJ whole genome shotgun (WGS) entry which is preliminary data.</text>
</comment>
<sequence length="380" mass="43832">MAKLSKLFLFFLYVIKAKKRWFRPPKNQYLIFDFCGSDDILKEFPSSDPVAIFHNRGEEINLFVLFLSFFGGGKRGLFRNYIDTYLKNVSPNLVLTFIDNSNYFYEIKRVHENIKTVSVQNGIRDSSFFRQLGDRSLENHHTDYLCLFGSGISQLYSKHIAGKTISIGSIKNNRVPVSGTKNKDLICFISQHREKGEIRIQDRLFSFEDFFTRPDSIVLSSLSKYAEKNNKEVAIIMSGKGSFEKEYFLSLASTNLRFIENSNSDTAYHAVDEAEVVVSLDSTLGYESAIRGNKTAFFPIRSSLLNMEDRKFGWPSVYPDQGKFWCNLPDENHLISVLDHLFSIDHSEWQKELNFSNFEQLMVFDPGNSKFQTLLSEIIN</sequence>
<organism evidence="1 2">
    <name type="scientific">Leptospira limi</name>
    <dbReference type="NCBI Taxonomy" id="2950023"/>
    <lineage>
        <taxon>Bacteria</taxon>
        <taxon>Pseudomonadati</taxon>
        <taxon>Spirochaetota</taxon>
        <taxon>Spirochaetia</taxon>
        <taxon>Leptospirales</taxon>
        <taxon>Leptospiraceae</taxon>
        <taxon>Leptospira</taxon>
    </lineage>
</organism>
<evidence type="ECO:0000313" key="2">
    <source>
        <dbReference type="Proteomes" id="UP001209737"/>
    </source>
</evidence>
<name>A0ABT3LZ23_9LEPT</name>
<reference evidence="1 2" key="1">
    <citation type="submission" date="2022-06" db="EMBL/GenBank/DDBJ databases">
        <title>Leptospira isolates from biofilms formed at urban environments.</title>
        <authorList>
            <person name="Ribeiro P.S."/>
            <person name="Sousa T."/>
            <person name="Carvalho N."/>
            <person name="Aburjaile F."/>
            <person name="Neves F."/>
            <person name="Oliveira D."/>
            <person name="Blanco L."/>
            <person name="Lima J."/>
            <person name="Costa F."/>
            <person name="Brenig B."/>
            <person name="Soares S."/>
            <person name="Ramos R."/>
            <person name="Goes-Neto A."/>
            <person name="Matiuzzi M."/>
            <person name="Azevedo V."/>
            <person name="Ristow P."/>
        </authorList>
    </citation>
    <scope>NUCLEOTIDE SEQUENCE [LARGE SCALE GENOMIC DNA]</scope>
    <source>
        <strain evidence="1 2">VSF25</strain>
    </source>
</reference>
<evidence type="ECO:0000313" key="1">
    <source>
        <dbReference type="EMBL" id="MCW7462973.1"/>
    </source>
</evidence>
<proteinExistence type="predicted"/>
<keyword evidence="2" id="KW-1185">Reference proteome</keyword>